<comment type="caution">
    <text evidence="2">The sequence shown here is derived from an EMBL/GenBank/DDBJ whole genome shotgun (WGS) entry which is preliminary data.</text>
</comment>
<dbReference type="Pfam" id="PF11684">
    <property type="entry name" value="DUF3280"/>
    <property type="match status" value="1"/>
</dbReference>
<reference evidence="3" key="1">
    <citation type="journal article" date="2019" name="Int. J. Syst. Evol. Microbiol.">
        <title>The Global Catalogue of Microorganisms (GCM) 10K type strain sequencing project: providing services to taxonomists for standard genome sequencing and annotation.</title>
        <authorList>
            <consortium name="The Broad Institute Genomics Platform"/>
            <consortium name="The Broad Institute Genome Sequencing Center for Infectious Disease"/>
            <person name="Wu L."/>
            <person name="Ma J."/>
        </authorList>
    </citation>
    <scope>NUCLEOTIDE SEQUENCE [LARGE SCALE GENOMIC DNA]</scope>
    <source>
        <strain evidence="3">CCUG 56108</strain>
    </source>
</reference>
<proteinExistence type="predicted"/>
<gene>
    <name evidence="2" type="ORF">ACFQ4G_05875</name>
</gene>
<evidence type="ECO:0000256" key="1">
    <source>
        <dbReference type="SAM" id="SignalP"/>
    </source>
</evidence>
<evidence type="ECO:0000313" key="2">
    <source>
        <dbReference type="EMBL" id="MFD1301112.1"/>
    </source>
</evidence>
<feature type="chain" id="PRO_5046047259" evidence="1">
    <location>
        <begin position="25"/>
        <end position="194"/>
    </location>
</feature>
<protein>
    <submittedName>
        <fullName evidence="2">DUF2380 domain-containing protein</fullName>
    </submittedName>
</protein>
<sequence>MRTSHRSLPVAIGFGLLASCPCSADPSAVEPQAAQVLSAQALSAQALSAQALAMLPIRMLDTSGEPKDQTSEHAARLAAMAEGLSAGLVAEGRFRVAEISAESLARSCPDNAPTCILGAARKADAGFAFVGVIHKSSTLIMQIFARIVETRGGTTVFSRELNFRGDNDESWRRAEAFLLREIEADSPGGARAKK</sequence>
<feature type="signal peptide" evidence="1">
    <location>
        <begin position="1"/>
        <end position="24"/>
    </location>
</feature>
<dbReference type="PROSITE" id="PS51257">
    <property type="entry name" value="PROKAR_LIPOPROTEIN"/>
    <property type="match status" value="1"/>
</dbReference>
<organism evidence="2 3">
    <name type="scientific">Methylobacterium marchantiae</name>
    <dbReference type="NCBI Taxonomy" id="600331"/>
    <lineage>
        <taxon>Bacteria</taxon>
        <taxon>Pseudomonadati</taxon>
        <taxon>Pseudomonadota</taxon>
        <taxon>Alphaproteobacteria</taxon>
        <taxon>Hyphomicrobiales</taxon>
        <taxon>Methylobacteriaceae</taxon>
        <taxon>Methylobacterium</taxon>
    </lineage>
</organism>
<keyword evidence="3" id="KW-1185">Reference proteome</keyword>
<dbReference type="InterPro" id="IPR021698">
    <property type="entry name" value="DUF3280"/>
</dbReference>
<keyword evidence="1" id="KW-0732">Signal</keyword>
<dbReference type="RefSeq" id="WP_238204640.1">
    <property type="nucleotide sequence ID" value="NZ_JBHTND010000005.1"/>
</dbReference>
<name>A0ABW3WUV5_9HYPH</name>
<accession>A0ABW3WUV5</accession>
<dbReference type="Proteomes" id="UP001597176">
    <property type="component" value="Unassembled WGS sequence"/>
</dbReference>
<dbReference type="EMBL" id="JBHTND010000005">
    <property type="protein sequence ID" value="MFD1301112.1"/>
    <property type="molecule type" value="Genomic_DNA"/>
</dbReference>
<evidence type="ECO:0000313" key="3">
    <source>
        <dbReference type="Proteomes" id="UP001597176"/>
    </source>
</evidence>